<dbReference type="AlphaFoldDB" id="A0AAE0SPW4"/>
<dbReference type="Proteomes" id="UP001195483">
    <property type="component" value="Unassembled WGS sequence"/>
</dbReference>
<protein>
    <submittedName>
        <fullName evidence="1">Uncharacterized protein</fullName>
    </submittedName>
</protein>
<sequence length="142" mass="16080">MVFMVAQVEFVLSSYHHSALTVNSTTVMLKFSGGKLPVDGTVCIRHSPVDGVMCISHFPVDGIICIRHFILDDIICIRHSAVDGVFCKIHSTVDGNMCKIHSPVCHYLPTFFTRWHYLHKAFSRLTCNSTLYPFKMCNENSR</sequence>
<comment type="caution">
    <text evidence="1">The sequence shown here is derived from an EMBL/GenBank/DDBJ whole genome shotgun (WGS) entry which is preliminary data.</text>
</comment>
<reference evidence="1" key="3">
    <citation type="submission" date="2023-05" db="EMBL/GenBank/DDBJ databases">
        <authorList>
            <person name="Smith C.H."/>
        </authorList>
    </citation>
    <scope>NUCLEOTIDE SEQUENCE</scope>
    <source>
        <strain evidence="1">CHS0354</strain>
        <tissue evidence="1">Mantle</tissue>
    </source>
</reference>
<dbReference type="EMBL" id="JAEAOA010001917">
    <property type="protein sequence ID" value="KAK3595940.1"/>
    <property type="molecule type" value="Genomic_DNA"/>
</dbReference>
<reference evidence="1" key="2">
    <citation type="journal article" date="2021" name="Genome Biol. Evol.">
        <title>Developing a high-quality reference genome for a parasitic bivalve with doubly uniparental inheritance (Bivalvia: Unionida).</title>
        <authorList>
            <person name="Smith C.H."/>
        </authorList>
    </citation>
    <scope>NUCLEOTIDE SEQUENCE</scope>
    <source>
        <strain evidence="1">CHS0354</strain>
        <tissue evidence="1">Mantle</tissue>
    </source>
</reference>
<evidence type="ECO:0000313" key="1">
    <source>
        <dbReference type="EMBL" id="KAK3595940.1"/>
    </source>
</evidence>
<gene>
    <name evidence="1" type="ORF">CHS0354_032451</name>
</gene>
<reference evidence="1" key="1">
    <citation type="journal article" date="2021" name="Genome Biol. Evol.">
        <title>A High-Quality Reference Genome for a Parasitic Bivalve with Doubly Uniparental Inheritance (Bivalvia: Unionida).</title>
        <authorList>
            <person name="Smith C.H."/>
        </authorList>
    </citation>
    <scope>NUCLEOTIDE SEQUENCE</scope>
    <source>
        <strain evidence="1">CHS0354</strain>
    </source>
</reference>
<name>A0AAE0SPW4_9BIVA</name>
<organism evidence="1 2">
    <name type="scientific">Potamilus streckersoni</name>
    <dbReference type="NCBI Taxonomy" id="2493646"/>
    <lineage>
        <taxon>Eukaryota</taxon>
        <taxon>Metazoa</taxon>
        <taxon>Spiralia</taxon>
        <taxon>Lophotrochozoa</taxon>
        <taxon>Mollusca</taxon>
        <taxon>Bivalvia</taxon>
        <taxon>Autobranchia</taxon>
        <taxon>Heteroconchia</taxon>
        <taxon>Palaeoheterodonta</taxon>
        <taxon>Unionida</taxon>
        <taxon>Unionoidea</taxon>
        <taxon>Unionidae</taxon>
        <taxon>Ambleminae</taxon>
        <taxon>Lampsilini</taxon>
        <taxon>Potamilus</taxon>
    </lineage>
</organism>
<proteinExistence type="predicted"/>
<keyword evidence="2" id="KW-1185">Reference proteome</keyword>
<accession>A0AAE0SPW4</accession>
<evidence type="ECO:0000313" key="2">
    <source>
        <dbReference type="Proteomes" id="UP001195483"/>
    </source>
</evidence>